<dbReference type="Proteomes" id="UP000285744">
    <property type="component" value="Unassembled WGS sequence"/>
</dbReference>
<accession>A0A420EY54</accession>
<dbReference type="PANTHER" id="PTHR33169">
    <property type="entry name" value="PADR-FAMILY TRANSCRIPTIONAL REGULATOR"/>
    <property type="match status" value="1"/>
</dbReference>
<dbReference type="PANTHER" id="PTHR33169:SF13">
    <property type="entry name" value="PADR-FAMILY TRANSCRIPTIONAL REGULATOR"/>
    <property type="match status" value="1"/>
</dbReference>
<name>A0A420EY54_9ACTN</name>
<dbReference type="RefSeq" id="WP_120330015.1">
    <property type="nucleotide sequence ID" value="NZ_RAQQ01000014.1"/>
</dbReference>
<dbReference type="AlphaFoldDB" id="A0A420EY54"/>
<dbReference type="Gene3D" id="1.10.10.10">
    <property type="entry name" value="Winged helix-like DNA-binding domain superfamily/Winged helix DNA-binding domain"/>
    <property type="match status" value="1"/>
</dbReference>
<dbReference type="InterPro" id="IPR036390">
    <property type="entry name" value="WH_DNA-bd_sf"/>
</dbReference>
<dbReference type="EMBL" id="RAQQ01000014">
    <property type="protein sequence ID" value="RKF25644.1"/>
    <property type="molecule type" value="Genomic_DNA"/>
</dbReference>
<organism evidence="2 3">
    <name type="scientific">Micromonospora globbae</name>
    <dbReference type="NCBI Taxonomy" id="1894969"/>
    <lineage>
        <taxon>Bacteria</taxon>
        <taxon>Bacillati</taxon>
        <taxon>Actinomycetota</taxon>
        <taxon>Actinomycetes</taxon>
        <taxon>Micromonosporales</taxon>
        <taxon>Micromonosporaceae</taxon>
        <taxon>Micromonospora</taxon>
    </lineage>
</organism>
<dbReference type="OrthoDB" id="122286at2"/>
<dbReference type="InterPro" id="IPR005149">
    <property type="entry name" value="Tscrpt_reg_PadR_N"/>
</dbReference>
<sequence>MTDSVRPMREPTYFILAALQDEPLHGYAIVKRAQELSGGRVRLTTGTLYAALDRLTGEEMVQVAGESVINGRHRRTYELTDQGRAALHAEAERMAAAARVVRDREPRSAAMVRTVPA</sequence>
<dbReference type="Pfam" id="PF03551">
    <property type="entry name" value="PadR"/>
    <property type="match status" value="1"/>
</dbReference>
<protein>
    <submittedName>
        <fullName evidence="2">PadR family transcriptional regulator</fullName>
    </submittedName>
</protein>
<reference evidence="2 3" key="1">
    <citation type="journal article" date="2018" name="Int. J. Syst. Evol. Microbiol.">
        <title>Micromonospora globbae sp. nov., an endophytic actinomycete isolated from roots of Globba winitii C. H. Wright.</title>
        <authorList>
            <person name="Kuncharoen N."/>
            <person name="Pittayakhajonwut P."/>
            <person name="Tanasupawat S."/>
        </authorList>
    </citation>
    <scope>NUCLEOTIDE SEQUENCE [LARGE SCALE GENOMIC DNA]</scope>
    <source>
        <strain evidence="2 3">WPS1-2</strain>
    </source>
</reference>
<feature type="domain" description="Transcription regulator PadR N-terminal" evidence="1">
    <location>
        <begin position="15"/>
        <end position="88"/>
    </location>
</feature>
<evidence type="ECO:0000313" key="2">
    <source>
        <dbReference type="EMBL" id="RKF25644.1"/>
    </source>
</evidence>
<dbReference type="InterPro" id="IPR052509">
    <property type="entry name" value="Metal_resp_DNA-bind_regulator"/>
</dbReference>
<dbReference type="SUPFAM" id="SSF46785">
    <property type="entry name" value="Winged helix' DNA-binding domain"/>
    <property type="match status" value="1"/>
</dbReference>
<gene>
    <name evidence="2" type="ORF">D7I43_19735</name>
</gene>
<comment type="caution">
    <text evidence="2">The sequence shown here is derived from an EMBL/GenBank/DDBJ whole genome shotgun (WGS) entry which is preliminary data.</text>
</comment>
<dbReference type="InterPro" id="IPR036388">
    <property type="entry name" value="WH-like_DNA-bd_sf"/>
</dbReference>
<proteinExistence type="predicted"/>
<evidence type="ECO:0000259" key="1">
    <source>
        <dbReference type="Pfam" id="PF03551"/>
    </source>
</evidence>
<evidence type="ECO:0000313" key="3">
    <source>
        <dbReference type="Proteomes" id="UP000285744"/>
    </source>
</evidence>